<feature type="binding site" evidence="13">
    <location>
        <position position="730"/>
    </location>
    <ligand>
        <name>L-aspartate</name>
        <dbReference type="ChEBI" id="CHEBI:29991"/>
    </ligand>
</feature>
<dbReference type="SUPFAM" id="SSF50249">
    <property type="entry name" value="Nucleic acid-binding proteins"/>
    <property type="match status" value="1"/>
</dbReference>
<name>A0A5S9F0S0_UABAM</name>
<comment type="function">
    <text evidence="13">Aspartyl-tRNA synthetase with relaxed tRNA specificity since it is able to aspartylate not only its cognate tRNA(Asp) but also tRNA(Asn). Reaction proceeds in two steps: L-aspartate is first activated by ATP to form Asp-AMP and then transferred to the acceptor end of tRNA(Asp/Asn).</text>
</comment>
<dbReference type="Gene3D" id="3.90.1300.10">
    <property type="entry name" value="Amidase signature (AS) domain"/>
    <property type="match status" value="1"/>
</dbReference>
<dbReference type="InterPro" id="IPR045864">
    <property type="entry name" value="aa-tRNA-synth_II/BPL/LPL"/>
</dbReference>
<sequence>MVQSCLTQLPLQQLTKLLQQREISCREILQAYLDKIHTFNNHLGAFLQVADREKLLSLADESDARWQKKQNKSALDGIPIAIKDNIHVHGLKTTCASRLLHNYSPPYEATCVEKLREAGAIFIGKTNLDEFAMGSTTENSATQQTHNPWDINKVAGGSSGGSAVAVSAGMSPLALGSDTGGSVRQPASFCGIVGLKPTYGYVSRYGLVAYASSLDQVGPMARDVYGATQLLNAIGGFDERDSTSIRSAPVALEALQRNIAGKKIAILGEISNYINPHVAKVFEQSIESLRSLGAEVTEVEFPFFDYVVAAYYLIATAEASSNLARYDGVKYGQREERKTYQEMLTATRSQGFGKEVKKRILLGNFVLSSGYYDAYYLKAQKMRRRICHLLNNILHSYDAIVTPTTPNTAFTKGESEQDFMKVYVADVTTVIANLTGLPAVSIPCGMVENLPVGLQIIGGALQEQQILNIAYQFEKTQQKQFIPKLENIDTQQQIVHKNIATQNKAHQSFSEQLQQVRASYKAQPQHSRIYNNDLANHVAKEVTICGWVHKINKLGGVEFMIIRDATGFAQVVVENSSEKYELETVVRVTGIVAREKRSPYGEIEIAKPQIEVVGHSYAAPPLSMSTNPEGFNLPTVLDNRPVSLRNPQILSTFKIQSLVVRFFSGYLRSQNFFEIKTPKIISTGTEGGSNIFPLDYFGRKVYLAQSPQFYKQTMVGSGLERVFEVGPVFRAERHSTTRHLNEYTSLDFEMGFIHNEQDVIDMQEKLLRHIFQNLQQTYADYVTDRTLDLAIPDTIPRIHFLEALEIIKSRGGKAVQQDDDISSIGEQVLHKYCLEEHNSHFVYVIGYPQQKRPVYTMPDERLPGYTRSFDLLYKGIEITTGGQRIHDYEMLCENIRKGGGSLEDVKDYLSIFKHGMPPHGGLGMGLERLTMKIMGHDNVRHASLFPRDIHRVSP</sequence>
<dbReference type="EMBL" id="AP019860">
    <property type="protein sequence ID" value="BBM81905.1"/>
    <property type="molecule type" value="Genomic_DNA"/>
</dbReference>
<evidence type="ECO:0000313" key="16">
    <source>
        <dbReference type="Proteomes" id="UP000326354"/>
    </source>
</evidence>
<dbReference type="Proteomes" id="UP000326354">
    <property type="component" value="Chromosome"/>
</dbReference>
<dbReference type="GO" id="GO:0050560">
    <property type="term" value="F:aspartate-tRNA(Asn) ligase activity"/>
    <property type="evidence" value="ECO:0007669"/>
    <property type="project" value="UniProtKB-EC"/>
</dbReference>
<dbReference type="Pfam" id="PF01336">
    <property type="entry name" value="tRNA_anti-codon"/>
    <property type="match status" value="1"/>
</dbReference>
<dbReference type="GO" id="GO:0005737">
    <property type="term" value="C:cytoplasm"/>
    <property type="evidence" value="ECO:0007669"/>
    <property type="project" value="UniProtKB-SubCell"/>
</dbReference>
<dbReference type="NCBIfam" id="NF003483">
    <property type="entry name" value="PRK05159.1"/>
    <property type="match status" value="1"/>
</dbReference>
<dbReference type="KEGG" id="uam:UABAM_00247"/>
<comment type="subunit">
    <text evidence="13">Homodimer.</text>
</comment>
<reference evidence="15 16" key="1">
    <citation type="submission" date="2019-08" db="EMBL/GenBank/DDBJ databases">
        <title>Complete genome sequence of Candidatus Uab amorphum.</title>
        <authorList>
            <person name="Shiratori T."/>
            <person name="Suzuki S."/>
            <person name="Kakizawa Y."/>
            <person name="Ishida K."/>
        </authorList>
    </citation>
    <scope>NUCLEOTIDE SEQUENCE [LARGE SCALE GENOMIC DNA]</scope>
    <source>
        <strain evidence="15 16">SRT547</strain>
    </source>
</reference>
<evidence type="ECO:0000256" key="4">
    <source>
        <dbReference type="ARBA" id="ARBA00011123"/>
    </source>
</evidence>
<feature type="binding site" evidence="13">
    <location>
        <begin position="738"/>
        <end position="740"/>
    </location>
    <ligand>
        <name>ATP</name>
        <dbReference type="ChEBI" id="CHEBI:30616"/>
    </ligand>
</feature>
<dbReference type="Gene3D" id="3.30.930.10">
    <property type="entry name" value="Bira Bifunctional Protein, Domain 2"/>
    <property type="match status" value="1"/>
</dbReference>
<dbReference type="HAMAP" id="MF_00120">
    <property type="entry name" value="GatA"/>
    <property type="match status" value="1"/>
</dbReference>
<feature type="binding site" evidence="13">
    <location>
        <begin position="925"/>
        <end position="928"/>
    </location>
    <ligand>
        <name>ATP</name>
        <dbReference type="ChEBI" id="CHEBI:30616"/>
    </ligand>
</feature>
<dbReference type="PANTHER" id="PTHR11895:SF151">
    <property type="entry name" value="GLUTAMYL-TRNA(GLN) AMIDOTRANSFERASE SUBUNIT A"/>
    <property type="match status" value="1"/>
</dbReference>
<dbReference type="GO" id="GO:0016740">
    <property type="term" value="F:transferase activity"/>
    <property type="evidence" value="ECO:0007669"/>
    <property type="project" value="UniProtKB-KW"/>
</dbReference>
<dbReference type="EC" id="6.1.1.23" evidence="13"/>
<feature type="active site" description="Acyl-ester intermediate" evidence="12">
    <location>
        <position position="182"/>
    </location>
</feature>
<evidence type="ECO:0000256" key="5">
    <source>
        <dbReference type="ARBA" id="ARBA00022490"/>
    </source>
</evidence>
<dbReference type="RefSeq" id="WP_151966167.1">
    <property type="nucleotide sequence ID" value="NZ_AP019860.1"/>
</dbReference>
<dbReference type="GO" id="GO:0050567">
    <property type="term" value="F:glutaminyl-tRNA synthase (glutamine-hydrolyzing) activity"/>
    <property type="evidence" value="ECO:0007669"/>
    <property type="project" value="UniProtKB-UniRule"/>
</dbReference>
<dbReference type="InterPro" id="IPR004365">
    <property type="entry name" value="NA-bd_OB_tRNA"/>
</dbReference>
<dbReference type="SUPFAM" id="SSF55681">
    <property type="entry name" value="Class II aaRS and biotin synthetases"/>
    <property type="match status" value="1"/>
</dbReference>
<dbReference type="PANTHER" id="PTHR11895">
    <property type="entry name" value="TRANSAMIDASE"/>
    <property type="match status" value="1"/>
</dbReference>
<dbReference type="PROSITE" id="PS50862">
    <property type="entry name" value="AA_TRNA_LIGASE_II"/>
    <property type="match status" value="1"/>
</dbReference>
<dbReference type="Pfam" id="PF01425">
    <property type="entry name" value="Amidase"/>
    <property type="match status" value="1"/>
</dbReference>
<dbReference type="InterPro" id="IPR012340">
    <property type="entry name" value="NA-bd_OB-fold"/>
</dbReference>
<feature type="binding site" evidence="13">
    <location>
        <position position="880"/>
    </location>
    <ligand>
        <name>L-aspartate</name>
        <dbReference type="ChEBI" id="CHEBI:29991"/>
    </ligand>
</feature>
<dbReference type="NCBIfam" id="TIGR00458">
    <property type="entry name" value="aspS_nondisc"/>
    <property type="match status" value="1"/>
</dbReference>
<dbReference type="GO" id="GO:0003676">
    <property type="term" value="F:nucleic acid binding"/>
    <property type="evidence" value="ECO:0007669"/>
    <property type="project" value="InterPro"/>
</dbReference>
<comment type="function">
    <text evidence="12">Allows the formation of correctly charged Gln-tRNA(Gln) through the transamidation of misacylated Glu-tRNA(Gln) in organisms which lack glutaminyl-tRNA synthetase. The reaction takes place in the presence of glutamine and ATP through an activated gamma-phospho-Glu-tRNA(Gln).</text>
</comment>
<keyword evidence="8 12" id="KW-0067">ATP-binding</keyword>
<dbReference type="InterPro" id="IPR002312">
    <property type="entry name" value="Asp/Asn-tRNA-synth_IIb"/>
</dbReference>
<evidence type="ECO:0000256" key="12">
    <source>
        <dbReference type="HAMAP-Rule" id="MF_00120"/>
    </source>
</evidence>
<dbReference type="InterPro" id="IPR004523">
    <property type="entry name" value="Asp-tRNA_synthase_2"/>
</dbReference>
<dbReference type="PROSITE" id="PS00571">
    <property type="entry name" value="AMIDASES"/>
    <property type="match status" value="1"/>
</dbReference>
<gene>
    <name evidence="13" type="primary">aspS</name>
    <name evidence="12" type="synonym">gatA</name>
    <name evidence="15" type="ORF">UABAM_00247</name>
</gene>
<dbReference type="AlphaFoldDB" id="A0A5S9F0S0"/>
<dbReference type="InterPro" id="IPR020556">
    <property type="entry name" value="Amidase_CS"/>
</dbReference>
<proteinExistence type="inferred from homology"/>
<keyword evidence="7 12" id="KW-0547">Nucleotide-binding</keyword>
<evidence type="ECO:0000256" key="2">
    <source>
        <dbReference type="ARBA" id="ARBA00005312"/>
    </source>
</evidence>
<evidence type="ECO:0000256" key="3">
    <source>
        <dbReference type="ARBA" id="ARBA00008069"/>
    </source>
</evidence>
<dbReference type="GO" id="GO:0006422">
    <property type="term" value="P:aspartyl-tRNA aminoacylation"/>
    <property type="evidence" value="ECO:0007669"/>
    <property type="project" value="UniProtKB-UniRule"/>
</dbReference>
<dbReference type="NCBIfam" id="TIGR00132">
    <property type="entry name" value="gatA"/>
    <property type="match status" value="1"/>
</dbReference>
<feature type="active site" description="Charge relay system" evidence="12">
    <location>
        <position position="158"/>
    </location>
</feature>
<dbReference type="InterPro" id="IPR000120">
    <property type="entry name" value="Amidase"/>
</dbReference>
<comment type="catalytic activity">
    <reaction evidence="13">
        <text>tRNA(Asx) + L-aspartate + ATP = L-aspartyl-tRNA(Asx) + AMP + diphosphate</text>
        <dbReference type="Rhea" id="RHEA:18349"/>
        <dbReference type="Rhea" id="RHEA-COMP:9710"/>
        <dbReference type="Rhea" id="RHEA-COMP:9711"/>
        <dbReference type="ChEBI" id="CHEBI:29991"/>
        <dbReference type="ChEBI" id="CHEBI:30616"/>
        <dbReference type="ChEBI" id="CHEBI:33019"/>
        <dbReference type="ChEBI" id="CHEBI:78442"/>
        <dbReference type="ChEBI" id="CHEBI:78516"/>
        <dbReference type="ChEBI" id="CHEBI:456215"/>
        <dbReference type="EC" id="6.1.1.23"/>
    </reaction>
</comment>
<dbReference type="InterPro" id="IPR036928">
    <property type="entry name" value="AS_sf"/>
</dbReference>
<evidence type="ECO:0000313" key="15">
    <source>
        <dbReference type="EMBL" id="BBM81905.1"/>
    </source>
</evidence>
<dbReference type="GO" id="GO:0004815">
    <property type="term" value="F:aspartate-tRNA ligase activity"/>
    <property type="evidence" value="ECO:0007669"/>
    <property type="project" value="UniProtKB-UniRule"/>
</dbReference>
<dbReference type="InterPro" id="IPR006195">
    <property type="entry name" value="aa-tRNA-synth_II"/>
</dbReference>
<evidence type="ECO:0000256" key="7">
    <source>
        <dbReference type="ARBA" id="ARBA00022741"/>
    </source>
</evidence>
<dbReference type="Pfam" id="PF00152">
    <property type="entry name" value="tRNA-synt_2"/>
    <property type="match status" value="1"/>
</dbReference>
<evidence type="ECO:0000256" key="6">
    <source>
        <dbReference type="ARBA" id="ARBA00022598"/>
    </source>
</evidence>
<dbReference type="CDD" id="cd00776">
    <property type="entry name" value="AsxRS_core"/>
    <property type="match status" value="1"/>
</dbReference>
<evidence type="ECO:0000256" key="8">
    <source>
        <dbReference type="ARBA" id="ARBA00022840"/>
    </source>
</evidence>
<dbReference type="Gene3D" id="2.40.50.140">
    <property type="entry name" value="Nucleic acid-binding proteins"/>
    <property type="match status" value="1"/>
</dbReference>
<dbReference type="HAMAP" id="MF_02075">
    <property type="entry name" value="Asp_tRNA_synth_type2"/>
    <property type="match status" value="1"/>
</dbReference>
<feature type="binding site" evidence="13">
    <location>
        <begin position="730"/>
        <end position="732"/>
    </location>
    <ligand>
        <name>ATP</name>
        <dbReference type="ChEBI" id="CHEBI:30616"/>
    </ligand>
</feature>
<dbReference type="FunFam" id="3.30.930.10:FF:000038">
    <property type="entry name" value="Aspartate--tRNA ligase"/>
    <property type="match status" value="1"/>
</dbReference>
<organism evidence="15 16">
    <name type="scientific">Uabimicrobium amorphum</name>
    <dbReference type="NCBI Taxonomy" id="2596890"/>
    <lineage>
        <taxon>Bacteria</taxon>
        <taxon>Pseudomonadati</taxon>
        <taxon>Planctomycetota</taxon>
        <taxon>Candidatus Uabimicrobiia</taxon>
        <taxon>Candidatus Uabimicrobiales</taxon>
        <taxon>Candidatus Uabimicrobiaceae</taxon>
        <taxon>Candidatus Uabimicrobium</taxon>
    </lineage>
</organism>
<protein>
    <recommendedName>
        <fullName evidence="12 13">Multifunctional fusion protein</fullName>
    </recommendedName>
    <domain>
        <recommendedName>
            <fullName evidence="13">Aspartate--tRNA(Asp/Asn) ligase</fullName>
            <ecNumber evidence="13">6.1.1.23</ecNumber>
        </recommendedName>
        <alternativeName>
            <fullName evidence="13">Aspartyl-tRNA synthetase</fullName>
        </alternativeName>
        <alternativeName>
            <fullName evidence="13">Non-discriminating aspartyl-tRNA synthetase</fullName>
            <shortName evidence="13">AspRS</shortName>
            <shortName evidence="13">ND-AspRS</shortName>
        </alternativeName>
    </domain>
    <domain>
        <recommendedName>
            <fullName evidence="12">Glutamyl-tRNA(Gln) amidotransferase subunit A</fullName>
            <shortName evidence="12">Glu-ADT subunit A</shortName>
            <ecNumber evidence="12">6.3.5.7</ecNumber>
        </recommendedName>
    </domain>
</protein>
<evidence type="ECO:0000259" key="14">
    <source>
        <dbReference type="PROSITE" id="PS50862"/>
    </source>
</evidence>
<feature type="region of interest" description="Aspartate" evidence="13">
    <location>
        <begin position="708"/>
        <end position="711"/>
    </location>
</feature>
<evidence type="ECO:0000256" key="1">
    <source>
        <dbReference type="ARBA" id="ARBA00004496"/>
    </source>
</evidence>
<keyword evidence="6 12" id="KW-0436">Ligase</keyword>
<accession>A0A5S9F0S0</accession>
<dbReference type="SUPFAM" id="SSF75304">
    <property type="entry name" value="Amidase signature (AS) enzymes"/>
    <property type="match status" value="1"/>
</dbReference>
<keyword evidence="9 12" id="KW-0648">Protein biosynthesis</keyword>
<feature type="site" description="Important for tRNA non-discrimination" evidence="13">
    <location>
        <position position="599"/>
    </location>
</feature>
<feature type="domain" description="Aminoacyl-transfer RNA synthetases class-II family profile" evidence="14">
    <location>
        <begin position="653"/>
        <end position="946"/>
    </location>
</feature>
<dbReference type="PRINTS" id="PR01042">
    <property type="entry name" value="TRNASYNTHASP"/>
</dbReference>
<dbReference type="GO" id="GO:0005524">
    <property type="term" value="F:ATP binding"/>
    <property type="evidence" value="ECO:0007669"/>
    <property type="project" value="UniProtKB-UniRule"/>
</dbReference>
<evidence type="ECO:0000256" key="9">
    <source>
        <dbReference type="ARBA" id="ARBA00022917"/>
    </source>
</evidence>
<comment type="similarity">
    <text evidence="2 13">Belongs to the class-II aminoacyl-tRNA synthetase family. Type 2 subfamily.</text>
</comment>
<dbReference type="GO" id="GO:0030956">
    <property type="term" value="C:glutamyl-tRNA(Gln) amidotransferase complex"/>
    <property type="evidence" value="ECO:0007669"/>
    <property type="project" value="InterPro"/>
</dbReference>
<comment type="subunit">
    <text evidence="4 12">Heterotrimer of A, B and C subunits.</text>
</comment>
<comment type="catalytic activity">
    <reaction evidence="11 12">
        <text>L-glutamyl-tRNA(Gln) + L-glutamine + ATP + H2O = L-glutaminyl-tRNA(Gln) + L-glutamate + ADP + phosphate + H(+)</text>
        <dbReference type="Rhea" id="RHEA:17521"/>
        <dbReference type="Rhea" id="RHEA-COMP:9681"/>
        <dbReference type="Rhea" id="RHEA-COMP:9684"/>
        <dbReference type="ChEBI" id="CHEBI:15377"/>
        <dbReference type="ChEBI" id="CHEBI:15378"/>
        <dbReference type="ChEBI" id="CHEBI:29985"/>
        <dbReference type="ChEBI" id="CHEBI:30616"/>
        <dbReference type="ChEBI" id="CHEBI:43474"/>
        <dbReference type="ChEBI" id="CHEBI:58359"/>
        <dbReference type="ChEBI" id="CHEBI:78520"/>
        <dbReference type="ChEBI" id="CHEBI:78521"/>
        <dbReference type="ChEBI" id="CHEBI:456216"/>
        <dbReference type="EC" id="6.3.5.7"/>
    </reaction>
</comment>
<keyword evidence="10 13" id="KW-0030">Aminoacyl-tRNA synthetase</keyword>
<evidence type="ECO:0000256" key="11">
    <source>
        <dbReference type="ARBA" id="ARBA00047407"/>
    </source>
</evidence>
<evidence type="ECO:0000256" key="10">
    <source>
        <dbReference type="ARBA" id="ARBA00023146"/>
    </source>
</evidence>
<keyword evidence="16" id="KW-1185">Reference proteome</keyword>
<feature type="binding site" evidence="13">
    <location>
        <position position="884"/>
    </location>
    <ligand>
        <name>L-aspartate</name>
        <dbReference type="ChEBI" id="CHEBI:29991"/>
    </ligand>
</feature>
<keyword evidence="5 13" id="KW-0963">Cytoplasm</keyword>
<comment type="subcellular location">
    <subcellularLocation>
        <location evidence="1 13">Cytoplasm</location>
    </subcellularLocation>
</comment>
<comment type="similarity">
    <text evidence="3 12">Belongs to the amidase family. GatA subfamily.</text>
</comment>
<keyword evidence="15" id="KW-0808">Transferase</keyword>
<dbReference type="EC" id="6.3.5.7" evidence="12"/>
<feature type="active site" description="Charge relay system" evidence="12">
    <location>
        <position position="83"/>
    </location>
</feature>
<feature type="binding site" evidence="13">
    <location>
        <position position="686"/>
    </location>
    <ligand>
        <name>L-aspartate</name>
        <dbReference type="ChEBI" id="CHEBI:29991"/>
    </ligand>
</feature>
<dbReference type="InterPro" id="IPR004412">
    <property type="entry name" value="GatA"/>
</dbReference>
<dbReference type="InterPro" id="IPR023631">
    <property type="entry name" value="Amidase_dom"/>
</dbReference>
<feature type="binding site" evidence="13">
    <location>
        <position position="877"/>
    </location>
    <ligand>
        <name>ATP</name>
        <dbReference type="ChEBI" id="CHEBI:30616"/>
    </ligand>
</feature>
<dbReference type="InterPro" id="IPR004364">
    <property type="entry name" value="Aa-tRNA-synt_II"/>
</dbReference>
<evidence type="ECO:0000256" key="13">
    <source>
        <dbReference type="HAMAP-Rule" id="MF_02075"/>
    </source>
</evidence>
<dbReference type="OrthoDB" id="9811471at2"/>